<accession>A0A1R4IWF0</accession>
<evidence type="ECO:0000256" key="2">
    <source>
        <dbReference type="ARBA" id="ARBA00008642"/>
    </source>
</evidence>
<dbReference type="InterPro" id="IPR004655">
    <property type="entry name" value="FabH"/>
</dbReference>
<dbReference type="RefSeq" id="WP_087136398.1">
    <property type="nucleotide sequence ID" value="NZ_FUKR01000022.1"/>
</dbReference>
<dbReference type="GO" id="GO:0033818">
    <property type="term" value="F:beta-ketoacyl-acyl-carrier-protein synthase III activity"/>
    <property type="evidence" value="ECO:0007669"/>
    <property type="project" value="UniProtKB-EC"/>
</dbReference>
<dbReference type="EC" id="2.3.1.180" evidence="13"/>
<keyword evidence="3" id="KW-0963">Cytoplasm</keyword>
<evidence type="ECO:0000313" key="13">
    <source>
        <dbReference type="EMBL" id="SJN24221.1"/>
    </source>
</evidence>
<dbReference type="GO" id="GO:0004315">
    <property type="term" value="F:3-oxoacyl-[acyl-carrier-protein] synthase activity"/>
    <property type="evidence" value="ECO:0007669"/>
    <property type="project" value="InterPro"/>
</dbReference>
<dbReference type="CDD" id="cd00830">
    <property type="entry name" value="KAS_III"/>
    <property type="match status" value="1"/>
</dbReference>
<dbReference type="GO" id="GO:0006633">
    <property type="term" value="P:fatty acid biosynthetic process"/>
    <property type="evidence" value="ECO:0007669"/>
    <property type="project" value="UniProtKB-KW"/>
</dbReference>
<dbReference type="InterPro" id="IPR013751">
    <property type="entry name" value="ACP_syn_III_N"/>
</dbReference>
<comment type="similarity">
    <text evidence="2">Belongs to the thiolase-like superfamily. FabH family.</text>
</comment>
<dbReference type="AlphaFoldDB" id="A0A1R4IWF0"/>
<dbReference type="InterPro" id="IPR013747">
    <property type="entry name" value="ACP_syn_III_C"/>
</dbReference>
<comment type="pathway">
    <text evidence="1">Lipid metabolism.</text>
</comment>
<keyword evidence="8" id="KW-0275">Fatty acid biosynthesis</keyword>
<evidence type="ECO:0000256" key="7">
    <source>
        <dbReference type="ARBA" id="ARBA00023098"/>
    </source>
</evidence>
<gene>
    <name evidence="13" type="ORF">FM119_04085</name>
</gene>
<evidence type="ECO:0000259" key="12">
    <source>
        <dbReference type="Pfam" id="PF08545"/>
    </source>
</evidence>
<organism evidence="13 14">
    <name type="scientific">Mycetocola reblochoni REB411</name>
    <dbReference type="NCBI Taxonomy" id="1255698"/>
    <lineage>
        <taxon>Bacteria</taxon>
        <taxon>Bacillati</taxon>
        <taxon>Actinomycetota</taxon>
        <taxon>Actinomycetes</taxon>
        <taxon>Micrococcales</taxon>
        <taxon>Microbacteriaceae</taxon>
        <taxon>Mycetocola</taxon>
    </lineage>
</organism>
<evidence type="ECO:0000256" key="8">
    <source>
        <dbReference type="ARBA" id="ARBA00023160"/>
    </source>
</evidence>
<dbReference type="NCBIfam" id="NF006829">
    <property type="entry name" value="PRK09352.1"/>
    <property type="match status" value="1"/>
</dbReference>
<sequence length="324" mass="33384">MVTANSSPARAWGPGARLLGTGHHQPERVVDNAEIARLVDTTDEWITQRVGIRTRRLAGPDDTVASIATLAAARALDDAGVAPEDIDLVVVATFSNIDRSPSTAGRVAEGIGSSTAAAFDVNSACSGFVQSLAIAQQAIAAGTARTAVVVGAELMSDITDWTDRSTCILVGDGAGAVVLGAAEQSEMSPVVWGSVPGLADSVRVERPERTFRQNGRAVFRWAITEAAGHARRAIERAGLSPEDIAVFVPHQANLRIVEPLAQQLGVVNAIVATDVVESGNTSGASIPLALSKLLATHDVPSGAPILLFGFGGGFAYAGQVVLAP</sequence>
<name>A0A1R4IWF0_9MICO</name>
<feature type="domain" description="Beta-ketoacyl-[acyl-carrier-protein] synthase III C-terminal" evidence="11">
    <location>
        <begin position="235"/>
        <end position="321"/>
    </location>
</feature>
<dbReference type="SUPFAM" id="SSF53901">
    <property type="entry name" value="Thiolase-like"/>
    <property type="match status" value="1"/>
</dbReference>
<dbReference type="Pfam" id="PF08545">
    <property type="entry name" value="ACP_syn_III"/>
    <property type="match status" value="1"/>
</dbReference>
<dbReference type="InterPro" id="IPR016039">
    <property type="entry name" value="Thiolase-like"/>
</dbReference>
<evidence type="ECO:0000256" key="1">
    <source>
        <dbReference type="ARBA" id="ARBA00005189"/>
    </source>
</evidence>
<keyword evidence="14" id="KW-1185">Reference proteome</keyword>
<dbReference type="PANTHER" id="PTHR34069">
    <property type="entry name" value="3-OXOACYL-[ACYL-CARRIER-PROTEIN] SYNTHASE 3"/>
    <property type="match status" value="1"/>
</dbReference>
<proteinExistence type="inferred from homology"/>
<keyword evidence="7" id="KW-0443">Lipid metabolism</keyword>
<evidence type="ECO:0000256" key="4">
    <source>
        <dbReference type="ARBA" id="ARBA00022516"/>
    </source>
</evidence>
<evidence type="ECO:0000256" key="6">
    <source>
        <dbReference type="ARBA" id="ARBA00022832"/>
    </source>
</evidence>
<evidence type="ECO:0000256" key="10">
    <source>
        <dbReference type="SAM" id="MobiDB-lite"/>
    </source>
</evidence>
<keyword evidence="6" id="KW-0276">Fatty acid metabolism</keyword>
<dbReference type="Proteomes" id="UP000196778">
    <property type="component" value="Unassembled WGS sequence"/>
</dbReference>
<reference evidence="14" key="1">
    <citation type="submission" date="2017-02" db="EMBL/GenBank/DDBJ databases">
        <authorList>
            <person name="Dridi B."/>
        </authorList>
    </citation>
    <scope>NUCLEOTIDE SEQUENCE [LARGE SCALE GENOMIC DNA]</scope>
    <source>
        <strain evidence="14">EB411</strain>
    </source>
</reference>
<feature type="region of interest" description="Disordered" evidence="10">
    <location>
        <begin position="1"/>
        <end position="24"/>
    </location>
</feature>
<dbReference type="GO" id="GO:0044550">
    <property type="term" value="P:secondary metabolite biosynthetic process"/>
    <property type="evidence" value="ECO:0007669"/>
    <property type="project" value="TreeGrafter"/>
</dbReference>
<dbReference type="EMBL" id="FUKR01000022">
    <property type="protein sequence ID" value="SJN24221.1"/>
    <property type="molecule type" value="Genomic_DNA"/>
</dbReference>
<dbReference type="OrthoDB" id="9815506at2"/>
<keyword evidence="9 13" id="KW-0012">Acyltransferase</keyword>
<dbReference type="Gene3D" id="3.40.47.10">
    <property type="match status" value="1"/>
</dbReference>
<keyword evidence="5 13" id="KW-0808">Transferase</keyword>
<evidence type="ECO:0000256" key="3">
    <source>
        <dbReference type="ARBA" id="ARBA00022490"/>
    </source>
</evidence>
<evidence type="ECO:0000259" key="11">
    <source>
        <dbReference type="Pfam" id="PF08541"/>
    </source>
</evidence>
<dbReference type="PANTHER" id="PTHR34069:SF2">
    <property type="entry name" value="BETA-KETOACYL-[ACYL-CARRIER-PROTEIN] SYNTHASE III"/>
    <property type="match status" value="1"/>
</dbReference>
<dbReference type="NCBIfam" id="TIGR00747">
    <property type="entry name" value="fabH"/>
    <property type="match status" value="1"/>
</dbReference>
<evidence type="ECO:0000256" key="5">
    <source>
        <dbReference type="ARBA" id="ARBA00022679"/>
    </source>
</evidence>
<feature type="domain" description="Beta-ketoacyl-[acyl-carrier-protein] synthase III N-terminal" evidence="12">
    <location>
        <begin position="119"/>
        <end position="193"/>
    </location>
</feature>
<evidence type="ECO:0000256" key="9">
    <source>
        <dbReference type="ARBA" id="ARBA00023315"/>
    </source>
</evidence>
<dbReference type="Pfam" id="PF08541">
    <property type="entry name" value="ACP_syn_III_C"/>
    <property type="match status" value="1"/>
</dbReference>
<keyword evidence="4" id="KW-0444">Lipid biosynthesis</keyword>
<protein>
    <submittedName>
        <fullName evidence="13">3-oxoacyl-[acyl-carrier-protein] synthase, KASIII</fullName>
        <ecNumber evidence="13">2.3.1.180</ecNumber>
    </submittedName>
</protein>
<evidence type="ECO:0000313" key="14">
    <source>
        <dbReference type="Proteomes" id="UP000196778"/>
    </source>
</evidence>